<geneLocation type="mitochondrion" evidence="2"/>
<dbReference type="InterPro" id="IPR027434">
    <property type="entry name" value="Homing_endonucl"/>
</dbReference>
<dbReference type="GeneID" id="27074546"/>
<dbReference type="GO" id="GO:0005739">
    <property type="term" value="C:mitochondrion"/>
    <property type="evidence" value="ECO:0007669"/>
    <property type="project" value="UniProtKB-ARBA"/>
</dbReference>
<dbReference type="SUPFAM" id="SSF55608">
    <property type="entry name" value="Homing endonucleases"/>
    <property type="match status" value="1"/>
</dbReference>
<keyword evidence="2" id="KW-0496">Mitochondrion</keyword>
<proteinExistence type="predicted"/>
<keyword evidence="2" id="KW-0378">Hydrolase</keyword>
<dbReference type="GO" id="GO:0004519">
    <property type="term" value="F:endonuclease activity"/>
    <property type="evidence" value="ECO:0007669"/>
    <property type="project" value="UniProtKB-KW"/>
</dbReference>
<dbReference type="RefSeq" id="YP_009240546.1">
    <property type="nucleotide sequence ID" value="NC_029745.1"/>
</dbReference>
<gene>
    <name evidence="2" type="ORF">AWR43_025</name>
</gene>
<reference evidence="2" key="1">
    <citation type="journal article" date="2016" name="Genome Announc.">
        <title>Complete Mitochondrial Genome Sequence of the Pezizomycete Pyronema confluens.</title>
        <authorList>
            <person name="Nowrousian M."/>
        </authorList>
    </citation>
    <scope>NUCLEOTIDE SEQUENCE</scope>
    <source>
        <strain evidence="2">CBS 100304</strain>
    </source>
</reference>
<dbReference type="PANTHER" id="PTHR36181:SF1">
    <property type="entry name" value="LAGLIDADG ENDONUCLEASE"/>
    <property type="match status" value="1"/>
</dbReference>
<dbReference type="EMBL" id="KU707476">
    <property type="protein sequence ID" value="AMO66518.1"/>
    <property type="molecule type" value="Genomic_DNA"/>
</dbReference>
<dbReference type="Pfam" id="PF00961">
    <property type="entry name" value="LAGLIDADG_1"/>
    <property type="match status" value="1"/>
</dbReference>
<evidence type="ECO:0000313" key="2">
    <source>
        <dbReference type="EMBL" id="AMO66518.1"/>
    </source>
</evidence>
<organism evidence="2">
    <name type="scientific">Pyronema omphalodes</name>
    <dbReference type="NCBI Taxonomy" id="337075"/>
    <lineage>
        <taxon>Eukaryota</taxon>
        <taxon>Fungi</taxon>
        <taxon>Dikarya</taxon>
        <taxon>Ascomycota</taxon>
        <taxon>Pezizomycotina</taxon>
        <taxon>Pezizomycetes</taxon>
        <taxon>Pezizales</taxon>
        <taxon>Pyronemataceae</taxon>
        <taxon>Pyronema</taxon>
    </lineage>
</organism>
<keyword evidence="2" id="KW-0540">Nuclease</keyword>
<dbReference type="AlphaFoldDB" id="A0A140IMW0"/>
<feature type="domain" description="Homing endonuclease LAGLIDADG" evidence="1">
    <location>
        <begin position="62"/>
        <end position="163"/>
    </location>
</feature>
<sequence>MTRWMVQNIDSVVFIVNMINGKFRTPKINALHRLIDWLNAKGANIPKLPLDTSPLNSNAWFAGFTDADGSFNVKGFSNNPSTHPSIQYYLPQRTYDISGDSLLPIMSKIAEFLSVKLNERTIAEKYTQFIINTSNRTSNKILIDYLTTYHLLSSKHLDFKDWEVANNIYINKLHKDPVQYEKMKSLKENMNNRRTVFSWAHHSSIVYGLV</sequence>
<dbReference type="PANTHER" id="PTHR36181">
    <property type="entry name" value="INTRON-ENCODED ENDONUCLEASE AI3-RELATED"/>
    <property type="match status" value="1"/>
</dbReference>
<dbReference type="InterPro" id="IPR004860">
    <property type="entry name" value="LAGLIDADG_dom"/>
</dbReference>
<evidence type="ECO:0000259" key="1">
    <source>
        <dbReference type="Pfam" id="PF00961"/>
    </source>
</evidence>
<dbReference type="Gene3D" id="3.10.28.10">
    <property type="entry name" value="Homing endonucleases"/>
    <property type="match status" value="1"/>
</dbReference>
<protein>
    <submittedName>
        <fullName evidence="2">LAGLIDADG endonuclease</fullName>
    </submittedName>
</protein>
<accession>A0A140IMW0</accession>
<dbReference type="InterPro" id="IPR051289">
    <property type="entry name" value="LAGLIDADG_Endonuclease"/>
</dbReference>
<keyword evidence="2" id="KW-0255">Endonuclease</keyword>
<name>A0A140IMW0_9PEZI</name>